<evidence type="ECO:0000313" key="2">
    <source>
        <dbReference type="EMBL" id="KYP67620.1"/>
    </source>
</evidence>
<dbReference type="Pfam" id="PF00078">
    <property type="entry name" value="RVT_1"/>
    <property type="match status" value="1"/>
</dbReference>
<dbReference type="Gramene" id="C.cajan_23284.t">
    <property type="protein sequence ID" value="C.cajan_23284.t"/>
    <property type="gene ID" value="C.cajan_23284"/>
</dbReference>
<protein>
    <submittedName>
        <fullName evidence="2">LINE-1 reverse transcriptase isogeny</fullName>
    </submittedName>
</protein>
<dbReference type="InterPro" id="IPR005135">
    <property type="entry name" value="Endo/exonuclease/phosphatase"/>
</dbReference>
<proteinExistence type="predicted"/>
<dbReference type="PANTHER" id="PTHR31635">
    <property type="entry name" value="REVERSE TRANSCRIPTASE DOMAIN-CONTAINING PROTEIN-RELATED"/>
    <property type="match status" value="1"/>
</dbReference>
<dbReference type="AlphaFoldDB" id="A0A151TKQ5"/>
<dbReference type="GO" id="GO:0003964">
    <property type="term" value="F:RNA-directed DNA polymerase activity"/>
    <property type="evidence" value="ECO:0007669"/>
    <property type="project" value="UniProtKB-KW"/>
</dbReference>
<name>A0A151TKQ5_CAJCA</name>
<dbReference type="InterPro" id="IPR000477">
    <property type="entry name" value="RT_dom"/>
</dbReference>
<dbReference type="InterPro" id="IPR043502">
    <property type="entry name" value="DNA/RNA_pol_sf"/>
</dbReference>
<keyword evidence="2" id="KW-0548">Nucleotidyltransferase</keyword>
<reference evidence="2 3" key="1">
    <citation type="journal article" date="2012" name="Nat. Biotechnol.">
        <title>Draft genome sequence of pigeonpea (Cajanus cajan), an orphan legume crop of resource-poor farmers.</title>
        <authorList>
            <person name="Varshney R.K."/>
            <person name="Chen W."/>
            <person name="Li Y."/>
            <person name="Bharti A.K."/>
            <person name="Saxena R.K."/>
            <person name="Schlueter J.A."/>
            <person name="Donoghue M.T."/>
            <person name="Azam S."/>
            <person name="Fan G."/>
            <person name="Whaley A.M."/>
            <person name="Farmer A.D."/>
            <person name="Sheridan J."/>
            <person name="Iwata A."/>
            <person name="Tuteja R."/>
            <person name="Penmetsa R.V."/>
            <person name="Wu W."/>
            <person name="Upadhyaya H.D."/>
            <person name="Yang S.P."/>
            <person name="Shah T."/>
            <person name="Saxena K.B."/>
            <person name="Michael T."/>
            <person name="McCombie W.R."/>
            <person name="Yang B."/>
            <person name="Zhang G."/>
            <person name="Yang H."/>
            <person name="Wang J."/>
            <person name="Spillane C."/>
            <person name="Cook D.R."/>
            <person name="May G.D."/>
            <person name="Xu X."/>
            <person name="Jackson S.A."/>
        </authorList>
    </citation>
    <scope>NUCLEOTIDE SEQUENCE [LARGE SCALE GENOMIC DNA]</scope>
    <source>
        <strain evidence="3">cv. Asha</strain>
    </source>
</reference>
<feature type="domain" description="Reverse transcriptase" evidence="1">
    <location>
        <begin position="328"/>
        <end position="608"/>
    </location>
</feature>
<dbReference type="SUPFAM" id="SSF56219">
    <property type="entry name" value="DNase I-like"/>
    <property type="match status" value="1"/>
</dbReference>
<dbReference type="OMA" id="HAINWHT"/>
<keyword evidence="2" id="KW-0808">Transferase</keyword>
<accession>A0A151TKQ5</accession>
<organism evidence="2 3">
    <name type="scientific">Cajanus cajan</name>
    <name type="common">Pigeon pea</name>
    <name type="synonym">Cajanus indicus</name>
    <dbReference type="NCBI Taxonomy" id="3821"/>
    <lineage>
        <taxon>Eukaryota</taxon>
        <taxon>Viridiplantae</taxon>
        <taxon>Streptophyta</taxon>
        <taxon>Embryophyta</taxon>
        <taxon>Tracheophyta</taxon>
        <taxon>Spermatophyta</taxon>
        <taxon>Magnoliopsida</taxon>
        <taxon>eudicotyledons</taxon>
        <taxon>Gunneridae</taxon>
        <taxon>Pentapetalae</taxon>
        <taxon>rosids</taxon>
        <taxon>fabids</taxon>
        <taxon>Fabales</taxon>
        <taxon>Fabaceae</taxon>
        <taxon>Papilionoideae</taxon>
        <taxon>50 kb inversion clade</taxon>
        <taxon>NPAAA clade</taxon>
        <taxon>indigoferoid/millettioid clade</taxon>
        <taxon>Phaseoleae</taxon>
        <taxon>Cajanus</taxon>
    </lineage>
</organism>
<evidence type="ECO:0000313" key="3">
    <source>
        <dbReference type="Proteomes" id="UP000075243"/>
    </source>
</evidence>
<keyword evidence="2" id="KW-0695">RNA-directed DNA polymerase</keyword>
<evidence type="ECO:0000259" key="1">
    <source>
        <dbReference type="PROSITE" id="PS50878"/>
    </source>
</evidence>
<dbReference type="EMBL" id="CM003607">
    <property type="protein sequence ID" value="KYP67620.1"/>
    <property type="molecule type" value="Genomic_DNA"/>
</dbReference>
<dbReference type="Gene3D" id="3.60.10.10">
    <property type="entry name" value="Endonuclease/exonuclease/phosphatase"/>
    <property type="match status" value="1"/>
</dbReference>
<sequence>MLLSDIKILAWNVRGAANKRCQRHLRNLLSSLHPTLLFLFETHTTFANLASFWRNERYETVAVEEAHGHAGGIWALVQANCNYSIQLLDSGPQVISLLISKGDQSFICSGVYGSPCIAQRRILWTHLSQMRSLFQLPWVLLGNFNDILFGHEQRGGNFSNARASEFQTMLDNCDLLDLGYFGNKYTWQRPSMGGRLISRRLDRALGNQSWRVLFPEATLEVNHVSGLFLPNGEWCSDNNVLEHEASLYFKNIFCMREATGESIITPNMPTLSDDNKNLLVAPVTKEEVFKALTGMKSFKAPGPDGFQPIFFKLYWHVVGDDVWNLINEAFQTGIIDTKLAETLIVLIPKVDAPLSYKDFRPISLCNVVYKLITKVLVNRLRVFIGNIMSPLQSSFIPGRSTVDNAIILQEVLHFMNKSKRKKGDLIFKLDLEKAYDRIDWEFLNNVLLDFGFPDITCRLIMNCVSSSSLHLLWNGVKSAAIIPRRGLRQGDPLSPYLFVLCMEKLGLLINQAVFDHRWQPIKISKEGPSISHLFFADDCLLFIKARNSQVRLMQIIIDEFCTKSGLKINVEKSRAFASKTITSAKKARIQGISNIRFTTLGKYLGFPIFYGRPRREVFQPVMDRISAKLATWKGKLLSKPGRVTLANAVISSIPTFFMQLYWFPNYICSTLDQMSRDFIWKGSSGKGINLVAWTKITRRRREGGLNTRISRFKNVSLLGKLVWDLLQGHDKFWVSIMSKKYLLSDSILKCQRKQGS</sequence>
<dbReference type="SUPFAM" id="SSF56672">
    <property type="entry name" value="DNA/RNA polymerases"/>
    <property type="match status" value="1"/>
</dbReference>
<dbReference type="PANTHER" id="PTHR31635:SF196">
    <property type="entry name" value="REVERSE TRANSCRIPTASE DOMAIN-CONTAINING PROTEIN-RELATED"/>
    <property type="match status" value="1"/>
</dbReference>
<dbReference type="InterPro" id="IPR036691">
    <property type="entry name" value="Endo/exonu/phosph_ase_sf"/>
</dbReference>
<dbReference type="Pfam" id="PF03372">
    <property type="entry name" value="Exo_endo_phos"/>
    <property type="match status" value="1"/>
</dbReference>
<dbReference type="Proteomes" id="UP000075243">
    <property type="component" value="Chromosome 5"/>
</dbReference>
<dbReference type="PROSITE" id="PS50878">
    <property type="entry name" value="RT_POL"/>
    <property type="match status" value="1"/>
</dbReference>
<dbReference type="CDD" id="cd01650">
    <property type="entry name" value="RT_nLTR_like"/>
    <property type="match status" value="1"/>
</dbReference>
<keyword evidence="3" id="KW-1185">Reference proteome</keyword>
<gene>
    <name evidence="2" type="ORF">KK1_023964</name>
</gene>